<dbReference type="GO" id="GO:0005763">
    <property type="term" value="C:mitochondrial small ribosomal subunit"/>
    <property type="evidence" value="ECO:0007669"/>
    <property type="project" value="TreeGrafter"/>
</dbReference>
<reference evidence="5 6" key="1">
    <citation type="submission" date="2020-07" db="EMBL/GenBank/DDBJ databases">
        <title>The yeast mating-type switching endonuclease HO is a domesticated member of an unorthodox homing genetic element family.</title>
        <authorList>
            <person name="Coughlan A.Y."/>
            <person name="Lombardi L."/>
            <person name="Braun-Galleani S."/>
            <person name="Martos A.R."/>
            <person name="Galeote V."/>
            <person name="Bigey F."/>
            <person name="Dequin S."/>
            <person name="Byrne K.P."/>
            <person name="Wolfe K.H."/>
        </authorList>
    </citation>
    <scope>NUCLEOTIDE SEQUENCE [LARGE SCALE GENOMIC DNA]</scope>
    <source>
        <strain evidence="5 6">NRRL Y-6702</strain>
    </source>
</reference>
<keyword evidence="6" id="KW-1185">Reference proteome</keyword>
<evidence type="ECO:0000256" key="1">
    <source>
        <dbReference type="ARBA" id="ARBA00009083"/>
    </source>
</evidence>
<dbReference type="RefSeq" id="XP_037143973.1">
    <property type="nucleotide sequence ID" value="XM_037288078.1"/>
</dbReference>
<sequence length="115" mass="13408">MGNFRFPIKTKLPPGFLNSRVIRDNFKRQQFAENEVMTRALKFIARNITLPPRARLEAQLKLTAMPNYTRATQIKNRCVETGHSRFILGDFRLCRTQFREKARSGELPGVKKGIW</sequence>
<dbReference type="GO" id="GO:0006412">
    <property type="term" value="P:translation"/>
    <property type="evidence" value="ECO:0007669"/>
    <property type="project" value="InterPro"/>
</dbReference>
<dbReference type="PANTHER" id="PTHR19836:SF19">
    <property type="entry name" value="SMALL RIBOSOMAL SUBUNIT PROTEIN US14M"/>
    <property type="match status" value="1"/>
</dbReference>
<dbReference type="Pfam" id="PF00253">
    <property type="entry name" value="Ribosomal_S14"/>
    <property type="match status" value="1"/>
</dbReference>
<dbReference type="GO" id="GO:0003735">
    <property type="term" value="F:structural constituent of ribosome"/>
    <property type="evidence" value="ECO:0007669"/>
    <property type="project" value="InterPro"/>
</dbReference>
<accession>A0A7H9B0N6</accession>
<keyword evidence="3" id="KW-0687">Ribonucleoprotein</keyword>
<comment type="similarity">
    <text evidence="1">Belongs to the universal ribosomal protein uS14 family.</text>
</comment>
<evidence type="ECO:0000256" key="3">
    <source>
        <dbReference type="ARBA" id="ARBA00023274"/>
    </source>
</evidence>
<dbReference type="OrthoDB" id="413436at2759"/>
<dbReference type="PROSITE" id="PS00527">
    <property type="entry name" value="RIBOSOMAL_S14"/>
    <property type="match status" value="1"/>
</dbReference>
<evidence type="ECO:0000313" key="6">
    <source>
        <dbReference type="Proteomes" id="UP000509704"/>
    </source>
</evidence>
<dbReference type="KEGG" id="zmk:HG535_0C05990"/>
<name>A0A7H9B0N6_ZYGMR</name>
<evidence type="ECO:0000256" key="4">
    <source>
        <dbReference type="ARBA" id="ARBA00076896"/>
    </source>
</evidence>
<dbReference type="FunFam" id="1.10.287.1480:FF:000001">
    <property type="entry name" value="30S ribosomal protein S14"/>
    <property type="match status" value="1"/>
</dbReference>
<dbReference type="AlphaFoldDB" id="A0A7H9B0N6"/>
<dbReference type="InterPro" id="IPR018271">
    <property type="entry name" value="Ribosomal_uS14_CS"/>
</dbReference>
<dbReference type="SUPFAM" id="SSF57716">
    <property type="entry name" value="Glucocorticoid receptor-like (DNA-binding domain)"/>
    <property type="match status" value="1"/>
</dbReference>
<dbReference type="GeneID" id="59235943"/>
<dbReference type="EMBL" id="CP058606">
    <property type="protein sequence ID" value="QLG72245.1"/>
    <property type="molecule type" value="Genomic_DNA"/>
</dbReference>
<dbReference type="InterPro" id="IPR001209">
    <property type="entry name" value="Ribosomal_uS14"/>
</dbReference>
<dbReference type="PANTHER" id="PTHR19836">
    <property type="entry name" value="30S RIBOSOMAL PROTEIN S14"/>
    <property type="match status" value="1"/>
</dbReference>
<gene>
    <name evidence="5" type="ORF">HG535_0C05990</name>
</gene>
<dbReference type="Proteomes" id="UP000509704">
    <property type="component" value="Chromosome 3"/>
</dbReference>
<evidence type="ECO:0000256" key="2">
    <source>
        <dbReference type="ARBA" id="ARBA00022980"/>
    </source>
</evidence>
<dbReference type="Gene3D" id="1.10.287.1480">
    <property type="match status" value="1"/>
</dbReference>
<keyword evidence="2" id="KW-0689">Ribosomal protein</keyword>
<organism evidence="5 6">
    <name type="scientific">Zygotorulaspora mrakii</name>
    <name type="common">Zygosaccharomyces mrakii</name>
    <dbReference type="NCBI Taxonomy" id="42260"/>
    <lineage>
        <taxon>Eukaryota</taxon>
        <taxon>Fungi</taxon>
        <taxon>Dikarya</taxon>
        <taxon>Ascomycota</taxon>
        <taxon>Saccharomycotina</taxon>
        <taxon>Saccharomycetes</taxon>
        <taxon>Saccharomycetales</taxon>
        <taxon>Saccharomycetaceae</taxon>
        <taxon>Zygotorulaspora</taxon>
    </lineage>
</organism>
<proteinExistence type="inferred from homology"/>
<evidence type="ECO:0000313" key="5">
    <source>
        <dbReference type="EMBL" id="QLG72245.1"/>
    </source>
</evidence>
<protein>
    <recommendedName>
        <fullName evidence="4">37S ribosomal protein MRP2, mitochondrial</fullName>
    </recommendedName>
</protein>